<proteinExistence type="inferred from homology"/>
<feature type="transmembrane region" description="Helical" evidence="7">
    <location>
        <begin position="12"/>
        <end position="33"/>
    </location>
</feature>
<keyword evidence="9" id="KW-1185">Reference proteome</keyword>
<sequence length="116" mass="12640">MQLPAVDSGTTILTTAGYLCLMLGAIFLAYWLLKRFGVPGAMSGQGGPRLISRLMLGNRQSIAVVRYRDKDMILGVTEENITLLASEEAGEDIEVEQPARSFASFLKRSGNNDSEQ</sequence>
<reference evidence="8" key="1">
    <citation type="journal article" date="2022" name="Arch. Microbiol.">
        <title>Pseudodesulfovibrio sediminis sp. nov., a mesophilic and neutrophilic sulfate-reducing bacterium isolated from sediment of a brackish lake.</title>
        <authorList>
            <person name="Takahashi A."/>
            <person name="Kojima H."/>
            <person name="Watanabe M."/>
            <person name="Fukui M."/>
        </authorList>
    </citation>
    <scope>NUCLEOTIDE SEQUENCE</scope>
    <source>
        <strain evidence="8">SF6</strain>
    </source>
</reference>
<dbReference type="RefSeq" id="WP_229591336.1">
    <property type="nucleotide sequence ID" value="NZ_AP024485.1"/>
</dbReference>
<evidence type="ECO:0000313" key="8">
    <source>
        <dbReference type="EMBL" id="BCS89362.1"/>
    </source>
</evidence>
<dbReference type="Proteomes" id="UP001053296">
    <property type="component" value="Chromosome"/>
</dbReference>
<evidence type="ECO:0000313" key="9">
    <source>
        <dbReference type="Proteomes" id="UP001053296"/>
    </source>
</evidence>
<evidence type="ECO:0000256" key="1">
    <source>
        <dbReference type="ARBA" id="ARBA00022475"/>
    </source>
</evidence>
<evidence type="ECO:0000256" key="3">
    <source>
        <dbReference type="ARBA" id="ARBA00022989"/>
    </source>
</evidence>
<dbReference type="InterPro" id="IPR022781">
    <property type="entry name" value="Flagellar_biosynth_FliO"/>
</dbReference>
<evidence type="ECO:0000256" key="6">
    <source>
        <dbReference type="ARBA" id="ARBA00037937"/>
    </source>
</evidence>
<dbReference type="EMBL" id="AP024485">
    <property type="protein sequence ID" value="BCS89362.1"/>
    <property type="molecule type" value="Genomic_DNA"/>
</dbReference>
<dbReference type="InterPro" id="IPR052205">
    <property type="entry name" value="FliO/MopB"/>
</dbReference>
<keyword evidence="5 7" id="KW-0975">Bacterial flagellum</keyword>
<gene>
    <name evidence="8" type="ORF">PSDVSF_26040</name>
</gene>
<protein>
    <recommendedName>
        <fullName evidence="7">Flagellar protein</fullName>
    </recommendedName>
</protein>
<dbReference type="NCBIfam" id="TIGR03500">
    <property type="entry name" value="FliO_TIGR"/>
    <property type="match status" value="1"/>
</dbReference>
<dbReference type="Pfam" id="PF04347">
    <property type="entry name" value="FliO"/>
    <property type="match status" value="1"/>
</dbReference>
<evidence type="ECO:0000256" key="5">
    <source>
        <dbReference type="ARBA" id="ARBA00023143"/>
    </source>
</evidence>
<evidence type="ECO:0000256" key="4">
    <source>
        <dbReference type="ARBA" id="ARBA00023136"/>
    </source>
</evidence>
<name>A0ABN6EV06_9BACT</name>
<organism evidence="8 9">
    <name type="scientific">Pseudodesulfovibrio sediminis</name>
    <dbReference type="NCBI Taxonomy" id="2810563"/>
    <lineage>
        <taxon>Bacteria</taxon>
        <taxon>Pseudomonadati</taxon>
        <taxon>Thermodesulfobacteriota</taxon>
        <taxon>Desulfovibrionia</taxon>
        <taxon>Desulfovibrionales</taxon>
        <taxon>Desulfovibrionaceae</taxon>
    </lineage>
</organism>
<comment type="similarity">
    <text evidence="6 7">Belongs to the FliO/MopB family.</text>
</comment>
<accession>A0ABN6EV06</accession>
<evidence type="ECO:0000256" key="7">
    <source>
        <dbReference type="RuleBase" id="RU362064"/>
    </source>
</evidence>
<evidence type="ECO:0000256" key="2">
    <source>
        <dbReference type="ARBA" id="ARBA00022692"/>
    </source>
</evidence>
<dbReference type="PANTHER" id="PTHR38766:SF1">
    <property type="entry name" value="FLAGELLAR PROTEIN FLIO"/>
    <property type="match status" value="1"/>
</dbReference>
<keyword evidence="3 7" id="KW-1133">Transmembrane helix</keyword>
<keyword evidence="1 7" id="KW-1003">Cell membrane</keyword>
<keyword evidence="4 7" id="KW-0472">Membrane</keyword>
<dbReference type="PANTHER" id="PTHR38766">
    <property type="entry name" value="FLAGELLAR PROTEIN FLIO"/>
    <property type="match status" value="1"/>
</dbReference>
<comment type="subcellular location">
    <subcellularLocation>
        <location evidence="7">Cell membrane</location>
    </subcellularLocation>
    <subcellularLocation>
        <location evidence="7">Bacterial flagellum basal body</location>
    </subcellularLocation>
</comment>
<keyword evidence="2 7" id="KW-0812">Transmembrane</keyword>